<dbReference type="SUPFAM" id="SSF53041">
    <property type="entry name" value="Resolvase-like"/>
    <property type="match status" value="1"/>
</dbReference>
<dbReference type="InterPro" id="IPR036162">
    <property type="entry name" value="Resolvase-like_N_sf"/>
</dbReference>
<proteinExistence type="predicted"/>
<reference evidence="2" key="1">
    <citation type="journal article" date="2011" name="Proc. Natl. Acad. Sci. U.S.A.">
        <title>Genomic insights into the physiology and ecology of the marine filamentous cyanobacterium Lyngbya majuscula.</title>
        <authorList>
            <person name="Jones A.C."/>
            <person name="Monroe E.A."/>
            <person name="Podell S."/>
            <person name="Hess W.R."/>
            <person name="Klages S."/>
            <person name="Esquenazi E."/>
            <person name="Niessen S."/>
            <person name="Hoover H."/>
            <person name="Rothmann M."/>
            <person name="Lasken R.S."/>
            <person name="Yates J.R.III."/>
            <person name="Reinhardt R."/>
            <person name="Kube M."/>
            <person name="Burkart M.D."/>
            <person name="Allen E.E."/>
            <person name="Dorrestein P.C."/>
            <person name="Gerwick W.H."/>
            <person name="Gerwick L."/>
        </authorList>
    </citation>
    <scope>NUCLEOTIDE SEQUENCE [LARGE SCALE GENOMIC DNA]</scope>
    <source>
        <strain evidence="2">3L</strain>
    </source>
</reference>
<protein>
    <recommendedName>
        <fullName evidence="3">Resolvase/invertase-type recombinase catalytic domain-containing protein</fullName>
    </recommendedName>
</protein>
<dbReference type="eggNOG" id="COG2452">
    <property type="taxonomic scope" value="Bacteria"/>
</dbReference>
<evidence type="ECO:0000313" key="1">
    <source>
        <dbReference type="EMBL" id="EGJ33349.1"/>
    </source>
</evidence>
<evidence type="ECO:0000313" key="2">
    <source>
        <dbReference type="Proteomes" id="UP000003959"/>
    </source>
</evidence>
<dbReference type="AlphaFoldDB" id="F4XPY2"/>
<sequence length="95" mass="10975">MHSDGYDILLVEHKDSLARFGINYLEIMLYRLGIQLEIVNQVDKGKDELMQDLIAIIKSFSARLYRQDHAKKKIEKIIAELQADGGDEYQLEPNP</sequence>
<name>F4XPY2_9CYAN</name>
<dbReference type="HOGENOM" id="CLU_082093_4_1_3"/>
<accession>F4XPY2</accession>
<dbReference type="GO" id="GO:0000150">
    <property type="term" value="F:DNA strand exchange activity"/>
    <property type="evidence" value="ECO:0007669"/>
    <property type="project" value="InterPro"/>
</dbReference>
<dbReference type="EMBL" id="GL890851">
    <property type="protein sequence ID" value="EGJ33349.1"/>
    <property type="molecule type" value="Genomic_DNA"/>
</dbReference>
<dbReference type="GO" id="GO:0003677">
    <property type="term" value="F:DNA binding"/>
    <property type="evidence" value="ECO:0007669"/>
    <property type="project" value="InterPro"/>
</dbReference>
<organism evidence="1 2">
    <name type="scientific">Moorena producens 3L</name>
    <dbReference type="NCBI Taxonomy" id="489825"/>
    <lineage>
        <taxon>Bacteria</taxon>
        <taxon>Bacillati</taxon>
        <taxon>Cyanobacteriota</taxon>
        <taxon>Cyanophyceae</taxon>
        <taxon>Coleofasciculales</taxon>
        <taxon>Coleofasciculaceae</taxon>
        <taxon>Moorena</taxon>
    </lineage>
</organism>
<dbReference type="Proteomes" id="UP000003959">
    <property type="component" value="Unassembled WGS sequence"/>
</dbReference>
<evidence type="ECO:0008006" key="3">
    <source>
        <dbReference type="Google" id="ProtNLM"/>
    </source>
</evidence>
<keyword evidence="2" id="KW-1185">Reference proteome</keyword>
<dbReference type="Gene3D" id="1.10.287.2170">
    <property type="match status" value="1"/>
</dbReference>
<gene>
    <name evidence="1" type="ORF">LYNGBM3L_36800</name>
</gene>